<dbReference type="OrthoDB" id="45007at2759"/>
<proteinExistence type="inferred from homology"/>
<evidence type="ECO:0000259" key="2">
    <source>
        <dbReference type="Pfam" id="PF00149"/>
    </source>
</evidence>
<reference evidence="4 5" key="2">
    <citation type="journal article" date="2021" name="Genomics">
        <title>High-quality reference genome for Clonorchis sinensis.</title>
        <authorList>
            <person name="Young N.D."/>
            <person name="Stroehlein A.J."/>
            <person name="Kinkar L."/>
            <person name="Wang T."/>
            <person name="Sohn W.M."/>
            <person name="Chang B.C.H."/>
            <person name="Kaur P."/>
            <person name="Weisz D."/>
            <person name="Dudchenko O."/>
            <person name="Aiden E.L."/>
            <person name="Korhonen P.K."/>
            <person name="Gasser R.B."/>
        </authorList>
    </citation>
    <scope>NUCLEOTIDE SEQUENCE [LARGE SCALE GENOMIC DNA]</scope>
    <source>
        <strain evidence="4">Cs-k2</strain>
    </source>
</reference>
<dbReference type="AlphaFoldDB" id="A0A3R7DG55"/>
<dbReference type="EMBL" id="NIRI02000056">
    <property type="protein sequence ID" value="KAG5446675.1"/>
    <property type="molecule type" value="Genomic_DNA"/>
</dbReference>
<comment type="caution">
    <text evidence="4">The sequence shown here is derived from an EMBL/GenBank/DDBJ whole genome shotgun (WGS) entry which is preliminary data.</text>
</comment>
<feature type="domain" description="Calcineurin-like phosphoesterase" evidence="2">
    <location>
        <begin position="32"/>
        <end position="245"/>
    </location>
</feature>
<name>A0A3R7DG55_CLOSI</name>
<dbReference type="GO" id="GO:0070131">
    <property type="term" value="P:positive regulation of mitochondrial translation"/>
    <property type="evidence" value="ECO:0007669"/>
    <property type="project" value="TreeGrafter"/>
</dbReference>
<comment type="similarity">
    <text evidence="1">Belongs to the RMD1/sif2 family.</text>
</comment>
<organism evidence="4 5">
    <name type="scientific">Clonorchis sinensis</name>
    <name type="common">Chinese liver fluke</name>
    <dbReference type="NCBI Taxonomy" id="79923"/>
    <lineage>
        <taxon>Eukaryota</taxon>
        <taxon>Metazoa</taxon>
        <taxon>Spiralia</taxon>
        <taxon>Lophotrochozoa</taxon>
        <taxon>Platyhelminthes</taxon>
        <taxon>Trematoda</taxon>
        <taxon>Digenea</taxon>
        <taxon>Opisthorchiida</taxon>
        <taxon>Opisthorchiata</taxon>
        <taxon>Opisthorchiidae</taxon>
        <taxon>Clonorchis</taxon>
    </lineage>
</organism>
<dbReference type="Proteomes" id="UP000286415">
    <property type="component" value="Unassembled WGS sequence"/>
</dbReference>
<feature type="domain" description="DUF155" evidence="3">
    <location>
        <begin position="488"/>
        <end position="712"/>
    </location>
</feature>
<dbReference type="SUPFAM" id="SSF56300">
    <property type="entry name" value="Metallo-dependent phosphatases"/>
    <property type="match status" value="1"/>
</dbReference>
<reference evidence="4 5" key="1">
    <citation type="journal article" date="2018" name="Biotechnol. Adv.">
        <title>Improved genomic resources and new bioinformatic workflow for the carcinogenic parasite Clonorchis sinensis: Biotechnological implications.</title>
        <authorList>
            <person name="Wang D."/>
            <person name="Korhonen P.K."/>
            <person name="Gasser R.B."/>
            <person name="Young N.D."/>
        </authorList>
    </citation>
    <scope>NUCLEOTIDE SEQUENCE [LARGE SCALE GENOMIC DNA]</scope>
    <source>
        <strain evidence="4">Cs-k2</strain>
    </source>
</reference>
<dbReference type="GO" id="GO:0005739">
    <property type="term" value="C:mitochondrion"/>
    <property type="evidence" value="ECO:0007669"/>
    <property type="project" value="UniProtKB-ARBA"/>
</dbReference>
<sequence length="770" mass="87598">MKPVNCPALLRAFSRTLTIPGSSTTQIPSAFTFAVLADPQLGLLEYYVEKRPLPHHWDRELQKLNKSIALLNRLSPKPTFVVACGDLVNAVVGDPYREPQTADLLSAFNNLDPCIGLVTLPGNHDVGDSPTMDTIREHTAIWGDDYYSFRVNHVEFLVLNSQYLWDDSKCEPASINFKKWFDDQLVQLKNKPGVVPIVLQHIPFFEREPNEPDDYFNIPTKNRFDFMSRLYAVGVRHVFAGHLHHNSVLTWLPAEPVPVNATHKATPLNMITTSSVCVPLGADPPGFRLVHVSVDGSVQHAYWTLDELKALLSRVFIPRILFAVSFQQTFRYLPRWAACVRQRLGSKFIPPLSVFRQRPLGTSARPTDGFEGLKSSSSTVHKIRKAVNSSVDSQPQLSDPNLRFGVTLTTGQQVKKRSDKNATQPKESGFLSVSAYGISQMIDLNAVRAEFTLRDHSYHSVRLPSDISHEVLLLSGNQASDPNAQSDVFIFQNGVIVFWNLPESEHKVFISRVRKYCREVVSESRIEREDLRYCFSDEHTRLVGEDIYLQNHEGRVQSHDFHTDERIEQPGDSAATATPSSKHRVDQMVMNQSPEKGLHLVPVEDPIRLEQFAFSEALALSVKLALLENSFDSVAVQMEPWIERMKNGFGLNFPRSSVLKKTGELFTIRHLLNISTSMIETPDFYWDRPEVESLYTQLRTVLSVPTRTRVLNSRLNMCCELTEILSNHLQSRHACRLEWMIILLILVEVAFEAFYYYERRQEKKQLSIST</sequence>
<evidence type="ECO:0000259" key="3">
    <source>
        <dbReference type="Pfam" id="PF02582"/>
    </source>
</evidence>
<dbReference type="GO" id="GO:0016787">
    <property type="term" value="F:hydrolase activity"/>
    <property type="evidence" value="ECO:0007669"/>
    <property type="project" value="InterPro"/>
</dbReference>
<dbReference type="InterPro" id="IPR004843">
    <property type="entry name" value="Calcineurin-like_PHP"/>
</dbReference>
<keyword evidence="5" id="KW-1185">Reference proteome</keyword>
<gene>
    <name evidence="4" type="ORF">CSKR_114231</name>
</gene>
<dbReference type="Pfam" id="PF00149">
    <property type="entry name" value="Metallophos"/>
    <property type="match status" value="1"/>
</dbReference>
<dbReference type="InterPro" id="IPR003734">
    <property type="entry name" value="DUF155"/>
</dbReference>
<dbReference type="Gene3D" id="3.60.21.10">
    <property type="match status" value="1"/>
</dbReference>
<dbReference type="InParanoid" id="A0A3R7DG55"/>
<evidence type="ECO:0000313" key="5">
    <source>
        <dbReference type="Proteomes" id="UP000286415"/>
    </source>
</evidence>
<dbReference type="InterPro" id="IPR029052">
    <property type="entry name" value="Metallo-depent_PP-like"/>
</dbReference>
<evidence type="ECO:0000313" key="4">
    <source>
        <dbReference type="EMBL" id="KAG5446675.1"/>
    </source>
</evidence>
<dbReference type="PANTHER" id="PTHR16255:SF1">
    <property type="entry name" value="REQUIRED FOR MEIOTIC NUCLEAR DIVISION PROTEIN 1 HOMOLOG"/>
    <property type="match status" value="1"/>
</dbReference>
<protein>
    <submittedName>
        <fullName evidence="4">Serine/threonine-protein phosphatase cpped1</fullName>
    </submittedName>
</protein>
<dbReference type="Pfam" id="PF02582">
    <property type="entry name" value="DUF155"/>
    <property type="match status" value="1"/>
</dbReference>
<dbReference type="InterPro" id="IPR051624">
    <property type="entry name" value="RMD1/Sad1-interacting"/>
</dbReference>
<evidence type="ECO:0000256" key="1">
    <source>
        <dbReference type="ARBA" id="ARBA00008306"/>
    </source>
</evidence>
<dbReference type="STRING" id="79923.A0A3R7DG55"/>
<dbReference type="PANTHER" id="PTHR16255">
    <property type="entry name" value="REQUIRED FOR MEIOTIC NUCLEAR DIVISION PROTEIN 1 HOMOLOG"/>
    <property type="match status" value="1"/>
</dbReference>
<accession>A0A3R7DG55</accession>